<accession>A0A8F4X4H7</accession>
<reference evidence="2" key="1">
    <citation type="journal article" date="2021" name="Front. Pharmacol.">
        <title>Variation of Two S3b Residues in KV4.1-4.3 Channels Underlies Their Different Modulations by Spider Toxin kappa-LhTx-1.</title>
        <authorList>
            <person name="Xiao Z."/>
            <person name="Zhao P."/>
            <person name="Wu X."/>
            <person name="Kong X."/>
            <person name="Wang R."/>
            <person name="Liang S."/>
            <person name="Tang C."/>
            <person name="Liu Z."/>
        </authorList>
    </citation>
    <scope>NUCLEOTIDE SEQUENCE</scope>
    <source>
        <tissue evidence="2">Venom gland</tissue>
    </source>
</reference>
<protein>
    <submittedName>
        <fullName evidence="2">Kappa-LhTx-1</fullName>
    </submittedName>
</protein>
<dbReference type="AlphaFoldDB" id="A0A8F4X4H7"/>
<keyword evidence="1" id="KW-0732">Signal</keyword>
<sequence>MKIFVAMMLVFVAFSAVAMAELSIQDAALDLLVAREDAQECASWMNLCGEKKCCEGYVCQIWCKYKLG</sequence>
<feature type="chain" id="PRO_5034642606" evidence="1">
    <location>
        <begin position="21"/>
        <end position="68"/>
    </location>
</feature>
<dbReference type="SUPFAM" id="SSF57059">
    <property type="entry name" value="omega toxin-like"/>
    <property type="match status" value="1"/>
</dbReference>
<evidence type="ECO:0000313" key="2">
    <source>
        <dbReference type="EMBL" id="QXI66611.1"/>
    </source>
</evidence>
<evidence type="ECO:0000256" key="1">
    <source>
        <dbReference type="SAM" id="SignalP"/>
    </source>
</evidence>
<proteinExistence type="evidence at transcript level"/>
<name>A0A8F4X4H7_9ARAC</name>
<feature type="signal peptide" evidence="1">
    <location>
        <begin position="1"/>
        <end position="20"/>
    </location>
</feature>
<organism evidence="2">
    <name type="scientific">Pandercetes sp. SD662</name>
    <dbReference type="NCBI Taxonomy" id="1476146"/>
    <lineage>
        <taxon>Eukaryota</taxon>
        <taxon>Metazoa</taxon>
        <taxon>Ecdysozoa</taxon>
        <taxon>Arthropoda</taxon>
        <taxon>Chelicerata</taxon>
        <taxon>Arachnida</taxon>
        <taxon>Araneae</taxon>
        <taxon>Araneomorphae</taxon>
        <taxon>Entelegynae</taxon>
        <taxon>Dionycha</taxon>
        <taxon>Sparassidae</taxon>
        <taxon>Pandercetes</taxon>
    </lineage>
</organism>
<dbReference type="EMBL" id="MZ275243">
    <property type="protein sequence ID" value="QXI66611.1"/>
    <property type="molecule type" value="mRNA"/>
</dbReference>